<keyword evidence="2 7" id="KW-0378">Hydrolase</keyword>
<organism evidence="7 8">
    <name type="scientific">Pseudolactococcus piscium</name>
    <dbReference type="NCBI Taxonomy" id="1364"/>
    <lineage>
        <taxon>Bacteria</taxon>
        <taxon>Bacillati</taxon>
        <taxon>Bacillota</taxon>
        <taxon>Bacilli</taxon>
        <taxon>Lactobacillales</taxon>
        <taxon>Streptococcaceae</taxon>
        <taxon>Pseudolactococcus</taxon>
    </lineage>
</organism>
<dbReference type="EMBL" id="JXJW01000014">
    <property type="protein sequence ID" value="PCS05784.1"/>
    <property type="molecule type" value="Genomic_DNA"/>
</dbReference>
<dbReference type="InterPro" id="IPR036264">
    <property type="entry name" value="Bact_exopeptidase_dim_dom"/>
</dbReference>
<evidence type="ECO:0000256" key="1">
    <source>
        <dbReference type="ARBA" id="ARBA00022605"/>
    </source>
</evidence>
<dbReference type="GO" id="GO:0009085">
    <property type="term" value="P:lysine biosynthetic process"/>
    <property type="evidence" value="ECO:0007669"/>
    <property type="project" value="UniProtKB-KW"/>
</dbReference>
<dbReference type="Proteomes" id="UP000218282">
    <property type="component" value="Unassembled WGS sequence"/>
</dbReference>
<dbReference type="Pfam" id="PF07687">
    <property type="entry name" value="M20_dimer"/>
    <property type="match status" value="1"/>
</dbReference>
<dbReference type="PIRSF" id="PIRSF005962">
    <property type="entry name" value="Pept_M20D_amidohydro"/>
    <property type="match status" value="1"/>
</dbReference>
<dbReference type="GO" id="GO:0046872">
    <property type="term" value="F:metal ion binding"/>
    <property type="evidence" value="ECO:0007669"/>
    <property type="project" value="UniProtKB-KW"/>
</dbReference>
<evidence type="ECO:0000256" key="4">
    <source>
        <dbReference type="ARBA" id="ARBA00023154"/>
    </source>
</evidence>
<evidence type="ECO:0000313" key="8">
    <source>
        <dbReference type="Proteomes" id="UP000218282"/>
    </source>
</evidence>
<dbReference type="GO" id="GO:0050118">
    <property type="term" value="F:N-acetyldiaminopimelate deacetylase activity"/>
    <property type="evidence" value="ECO:0007669"/>
    <property type="project" value="UniProtKB-ARBA"/>
</dbReference>
<name>A0A2A5RX58_9LACT</name>
<keyword evidence="4" id="KW-0457">Lysine biosynthesis</keyword>
<evidence type="ECO:0000256" key="5">
    <source>
        <dbReference type="PIRSR" id="PIRSR005962-1"/>
    </source>
</evidence>
<evidence type="ECO:0000256" key="3">
    <source>
        <dbReference type="ARBA" id="ARBA00022915"/>
    </source>
</evidence>
<dbReference type="NCBIfam" id="TIGR01891">
    <property type="entry name" value="amidohydrolases"/>
    <property type="match status" value="1"/>
</dbReference>
<feature type="binding site" evidence="5">
    <location>
        <position position="132"/>
    </location>
    <ligand>
        <name>Mn(2+)</name>
        <dbReference type="ChEBI" id="CHEBI:29035"/>
        <label>2</label>
    </ligand>
</feature>
<gene>
    <name evidence="7" type="ORF">RU86_GL000539</name>
</gene>
<feature type="binding site" evidence="5">
    <location>
        <position position="156"/>
    </location>
    <ligand>
        <name>Mn(2+)</name>
        <dbReference type="ChEBI" id="CHEBI:29035"/>
        <label>2</label>
    </ligand>
</feature>
<dbReference type="RefSeq" id="WP_096814768.1">
    <property type="nucleotide sequence ID" value="NZ_JXJW01000014.1"/>
</dbReference>
<keyword evidence="1" id="KW-0028">Amino-acid biosynthesis</keyword>
<evidence type="ECO:0000256" key="2">
    <source>
        <dbReference type="ARBA" id="ARBA00022801"/>
    </source>
</evidence>
<accession>A0A2A5RX58</accession>
<dbReference type="Pfam" id="PF01546">
    <property type="entry name" value="Peptidase_M20"/>
    <property type="match status" value="1"/>
</dbReference>
<keyword evidence="5" id="KW-0479">Metal-binding</keyword>
<feature type="domain" description="Peptidase M20 dimerisation" evidence="6">
    <location>
        <begin position="180"/>
        <end position="275"/>
    </location>
</feature>
<keyword evidence="5" id="KW-0464">Manganese</keyword>
<comment type="caution">
    <text evidence="7">The sequence shown here is derived from an EMBL/GenBank/DDBJ whole genome shotgun (WGS) entry which is preliminary data.</text>
</comment>
<dbReference type="Gene3D" id="3.40.630.10">
    <property type="entry name" value="Zn peptidases"/>
    <property type="match status" value="1"/>
</dbReference>
<dbReference type="GO" id="GO:0019877">
    <property type="term" value="P:diaminopimelate biosynthetic process"/>
    <property type="evidence" value="ECO:0007669"/>
    <property type="project" value="UniProtKB-KW"/>
</dbReference>
<dbReference type="SUPFAM" id="SSF53187">
    <property type="entry name" value="Zn-dependent exopeptidases"/>
    <property type="match status" value="1"/>
</dbReference>
<dbReference type="SUPFAM" id="SSF55031">
    <property type="entry name" value="Bacterial exopeptidase dimerisation domain"/>
    <property type="match status" value="1"/>
</dbReference>
<comment type="cofactor">
    <cofactor evidence="5">
        <name>Mn(2+)</name>
        <dbReference type="ChEBI" id="CHEBI:29035"/>
    </cofactor>
    <text evidence="5">The Mn(2+) ion enhances activity.</text>
</comment>
<evidence type="ECO:0000313" key="7">
    <source>
        <dbReference type="EMBL" id="PCS05784.1"/>
    </source>
</evidence>
<sequence length="385" mass="41922">MRLLPEHYDELVMIRHYIHEHPELSGQEFKTTQFLTDYLQDLDITVLATGLKTGLVAQIGSGQPVIALRADIDALPIIENTGLAFASKNAGVMHACGHDLHQTSLLGAAKLLKQREAEIQGTIKLIFQQAEETHIGANEVLETGVLSDVQAIIGFHNMPDLPVGQIGLRSKGIMAAVDQFYVTVNGTGSHAGYPNQGVDSILATSSIITSLQQLVSRNIDPQHAVVVSVTHVDAGNTWNVLPDKAIFEGTIRTFAPEDRILAKKRFYEVVENVAAAHGVSVTIDWIFGSNVTYNDPELSAFMFDDMQNWHEDVVVPVPSNAGEDFASYQEQIPGVFAFIGSNGPGSPGLHFSDMVIKDETIPIAVAYYVENAFSLLKKLGNDLHV</sequence>
<dbReference type="PANTHER" id="PTHR11014">
    <property type="entry name" value="PEPTIDASE M20 FAMILY MEMBER"/>
    <property type="match status" value="1"/>
</dbReference>
<feature type="binding site" evidence="5">
    <location>
        <position position="350"/>
    </location>
    <ligand>
        <name>Mn(2+)</name>
        <dbReference type="ChEBI" id="CHEBI:29035"/>
        <label>2</label>
    </ligand>
</feature>
<dbReference type="AlphaFoldDB" id="A0A2A5RX58"/>
<feature type="binding site" evidence="5">
    <location>
        <position position="96"/>
    </location>
    <ligand>
        <name>Mn(2+)</name>
        <dbReference type="ChEBI" id="CHEBI:29035"/>
        <label>2</label>
    </ligand>
</feature>
<reference evidence="7 8" key="1">
    <citation type="submission" date="2014-12" db="EMBL/GenBank/DDBJ databases">
        <title>Draft genome sequences of 10 type strains of Lactococcus.</title>
        <authorList>
            <person name="Sun Z."/>
            <person name="Zhong Z."/>
            <person name="Liu W."/>
            <person name="Zhang W."/>
            <person name="Zhang H."/>
        </authorList>
    </citation>
    <scope>NUCLEOTIDE SEQUENCE [LARGE SCALE GENOMIC DNA]</scope>
    <source>
        <strain evidence="7 8">DSM 6634</strain>
    </source>
</reference>
<protein>
    <submittedName>
        <fullName evidence="7">Aminoacylase/N-acyl-L-amino acid amidohydrolase/hippurate hydrolase</fullName>
    </submittedName>
</protein>
<dbReference type="Gene3D" id="3.30.70.360">
    <property type="match status" value="1"/>
</dbReference>
<dbReference type="InterPro" id="IPR017439">
    <property type="entry name" value="Amidohydrolase"/>
</dbReference>
<feature type="binding site" evidence="5">
    <location>
        <position position="98"/>
    </location>
    <ligand>
        <name>Mn(2+)</name>
        <dbReference type="ChEBI" id="CHEBI:29035"/>
        <label>2</label>
    </ligand>
</feature>
<evidence type="ECO:0000259" key="6">
    <source>
        <dbReference type="Pfam" id="PF07687"/>
    </source>
</evidence>
<dbReference type="FunFam" id="3.30.70.360:FF:000001">
    <property type="entry name" value="N-acetyldiaminopimelate deacetylase"/>
    <property type="match status" value="1"/>
</dbReference>
<proteinExistence type="predicted"/>
<keyword evidence="8" id="KW-1185">Reference proteome</keyword>
<keyword evidence="3" id="KW-0220">Diaminopimelate biosynthesis</keyword>
<dbReference type="InterPro" id="IPR011650">
    <property type="entry name" value="Peptidase_M20_dimer"/>
</dbReference>
<dbReference type="InterPro" id="IPR002933">
    <property type="entry name" value="Peptidase_M20"/>
</dbReference>
<dbReference type="PANTHER" id="PTHR11014:SF63">
    <property type="entry name" value="METALLOPEPTIDASE, PUTATIVE (AFU_ORTHOLOGUE AFUA_6G09600)-RELATED"/>
    <property type="match status" value="1"/>
</dbReference>